<dbReference type="EMBL" id="QGKL01000042">
    <property type="protein sequence ID" value="PWQ93911.1"/>
    <property type="molecule type" value="Genomic_DNA"/>
</dbReference>
<evidence type="ECO:0000313" key="2">
    <source>
        <dbReference type="EMBL" id="PWQ93911.1"/>
    </source>
</evidence>
<dbReference type="Pfam" id="PF04519">
    <property type="entry name" value="Bactofilin"/>
    <property type="match status" value="1"/>
</dbReference>
<dbReference type="RefSeq" id="WP_109826350.1">
    <property type="nucleotide sequence ID" value="NZ_QGKL01000042.1"/>
</dbReference>
<dbReference type="AlphaFoldDB" id="A0A317C6S3"/>
<name>A0A317C6S3_9GAMM</name>
<keyword evidence="3" id="KW-1185">Reference proteome</keyword>
<reference evidence="2 3" key="1">
    <citation type="submission" date="2018-05" db="EMBL/GenBank/DDBJ databases">
        <title>Leucothrix arctica sp. nov., isolated from Arctic seawater.</title>
        <authorList>
            <person name="Choi A."/>
            <person name="Baek K."/>
        </authorList>
    </citation>
    <scope>NUCLEOTIDE SEQUENCE [LARGE SCALE GENOMIC DNA]</scope>
    <source>
        <strain evidence="2 3">IMCC9719</strain>
    </source>
</reference>
<dbReference type="PANTHER" id="PTHR35024">
    <property type="entry name" value="HYPOTHETICAL CYTOSOLIC PROTEIN"/>
    <property type="match status" value="1"/>
</dbReference>
<comment type="similarity">
    <text evidence="1">Belongs to the bactofilin family.</text>
</comment>
<organism evidence="2 3">
    <name type="scientific">Leucothrix arctica</name>
    <dbReference type="NCBI Taxonomy" id="1481894"/>
    <lineage>
        <taxon>Bacteria</taxon>
        <taxon>Pseudomonadati</taxon>
        <taxon>Pseudomonadota</taxon>
        <taxon>Gammaproteobacteria</taxon>
        <taxon>Thiotrichales</taxon>
        <taxon>Thiotrichaceae</taxon>
        <taxon>Leucothrix</taxon>
    </lineage>
</organism>
<comment type="caution">
    <text evidence="2">The sequence shown here is derived from an EMBL/GenBank/DDBJ whole genome shotgun (WGS) entry which is preliminary data.</text>
</comment>
<accession>A0A317C6S3</accession>
<evidence type="ECO:0000256" key="1">
    <source>
        <dbReference type="ARBA" id="ARBA00044755"/>
    </source>
</evidence>
<sequence>MFGKKTKSLPPVQPRRVASQLEEDIKLVGDLSFSGLLQLKGNVYGNIISPPDSEATLLIEEGATVTGEIRVPYIQIKGKVTGNVFASHRISIKTGSTVIGDVHYNDIELDQGAHLSGHLISMKEAKEELKS</sequence>
<protein>
    <submittedName>
        <fullName evidence="2">Polymer-forming cytoskeletal protein</fullName>
    </submittedName>
</protein>
<dbReference type="PANTHER" id="PTHR35024:SF4">
    <property type="entry name" value="POLYMER-FORMING CYTOSKELETAL PROTEIN"/>
    <property type="match status" value="1"/>
</dbReference>
<dbReference type="Proteomes" id="UP000245506">
    <property type="component" value="Unassembled WGS sequence"/>
</dbReference>
<gene>
    <name evidence="2" type="ORF">DKT75_20130</name>
</gene>
<evidence type="ECO:0000313" key="3">
    <source>
        <dbReference type="Proteomes" id="UP000245506"/>
    </source>
</evidence>
<proteinExistence type="inferred from homology"/>
<dbReference type="InterPro" id="IPR007607">
    <property type="entry name" value="BacA/B"/>
</dbReference>